<organism evidence="12 13">
    <name type="scientific">Saponaria officinalis</name>
    <name type="common">Common soapwort</name>
    <name type="synonym">Lychnis saponaria</name>
    <dbReference type="NCBI Taxonomy" id="3572"/>
    <lineage>
        <taxon>Eukaryota</taxon>
        <taxon>Viridiplantae</taxon>
        <taxon>Streptophyta</taxon>
        <taxon>Embryophyta</taxon>
        <taxon>Tracheophyta</taxon>
        <taxon>Spermatophyta</taxon>
        <taxon>Magnoliopsida</taxon>
        <taxon>eudicotyledons</taxon>
        <taxon>Gunneridae</taxon>
        <taxon>Pentapetalae</taxon>
        <taxon>Caryophyllales</taxon>
        <taxon>Caryophyllaceae</taxon>
        <taxon>Caryophylleae</taxon>
        <taxon>Saponaria</taxon>
    </lineage>
</organism>
<dbReference type="InterPro" id="IPR000315">
    <property type="entry name" value="Znf_B-box"/>
</dbReference>
<keyword evidence="2" id="KW-0479">Metal-binding</keyword>
<evidence type="ECO:0000256" key="9">
    <source>
        <dbReference type="PROSITE-ProRule" id="PRU00024"/>
    </source>
</evidence>
<dbReference type="GO" id="GO:0008270">
    <property type="term" value="F:zinc ion binding"/>
    <property type="evidence" value="ECO:0007669"/>
    <property type="project" value="UniProtKB-KW"/>
</dbReference>
<feature type="domain" description="B box-type" evidence="11">
    <location>
        <begin position="1"/>
        <end position="47"/>
    </location>
</feature>
<evidence type="ECO:0000256" key="5">
    <source>
        <dbReference type="ARBA" id="ARBA00022833"/>
    </source>
</evidence>
<dbReference type="SMART" id="SM00336">
    <property type="entry name" value="BBOX"/>
    <property type="match status" value="2"/>
</dbReference>
<protein>
    <recommendedName>
        <fullName evidence="11">B box-type domain-containing protein</fullName>
    </recommendedName>
</protein>
<evidence type="ECO:0000256" key="3">
    <source>
        <dbReference type="ARBA" id="ARBA00022737"/>
    </source>
</evidence>
<sequence length="247" mass="28391">MKIQCDVCEKKEAKVYCGADEAALCEECDQRVHLANKLANQHQRFSLLHPSFKHAPLCDICQEKRALMFCKEDRAILCRECDISIHKTNKHTFNHNRFLLTGVTISTSPTPYTNSSPISTNSSQPNSRNNNSYNNNTNNNASKNTSSSTSYGQMNEHESISTTNDMPEYLMESLPGWRLEDLIDSSYDHNFKNFEYTNNYSYNSNNKVEEESMGSYGSREEYSKMWEFHDNQQQPLVPTHAFSSHLL</sequence>
<dbReference type="AlphaFoldDB" id="A0AAW1HP56"/>
<keyword evidence="4 9" id="KW-0863">Zinc-finger</keyword>
<keyword evidence="3" id="KW-0677">Repeat</keyword>
<evidence type="ECO:0000256" key="7">
    <source>
        <dbReference type="ARBA" id="ARBA00023163"/>
    </source>
</evidence>
<dbReference type="EMBL" id="JBDFQZ010000011">
    <property type="protein sequence ID" value="KAK9677814.1"/>
    <property type="molecule type" value="Genomic_DNA"/>
</dbReference>
<feature type="region of interest" description="Disordered" evidence="10">
    <location>
        <begin position="110"/>
        <end position="166"/>
    </location>
</feature>
<dbReference type="InterPro" id="IPR049808">
    <property type="entry name" value="CONSTANS-like_Bbox1"/>
</dbReference>
<accession>A0AAW1HP56</accession>
<evidence type="ECO:0000313" key="13">
    <source>
        <dbReference type="Proteomes" id="UP001443914"/>
    </source>
</evidence>
<evidence type="ECO:0000256" key="1">
    <source>
        <dbReference type="ARBA" id="ARBA00004123"/>
    </source>
</evidence>
<feature type="compositionally biased region" description="Low complexity" evidence="10">
    <location>
        <begin position="110"/>
        <end position="150"/>
    </location>
</feature>
<proteinExistence type="predicted"/>
<evidence type="ECO:0000256" key="10">
    <source>
        <dbReference type="SAM" id="MobiDB-lite"/>
    </source>
</evidence>
<feature type="domain" description="B box-type" evidence="11">
    <location>
        <begin position="53"/>
        <end position="100"/>
    </location>
</feature>
<dbReference type="GO" id="GO:0000976">
    <property type="term" value="F:transcription cis-regulatory region binding"/>
    <property type="evidence" value="ECO:0007669"/>
    <property type="project" value="UniProtKB-ARBA"/>
</dbReference>
<evidence type="ECO:0000256" key="4">
    <source>
        <dbReference type="ARBA" id="ARBA00022771"/>
    </source>
</evidence>
<comment type="caution">
    <text evidence="12">The sequence shown here is derived from an EMBL/GenBank/DDBJ whole genome shotgun (WGS) entry which is preliminary data.</text>
</comment>
<dbReference type="PANTHER" id="PTHR31832:SF52">
    <property type="entry name" value="B-BOX ZINC FINGER PROTEIN 21"/>
    <property type="match status" value="1"/>
</dbReference>
<dbReference type="FunFam" id="3.30.160.60:FF:000856">
    <property type="entry name" value="B-box zinc finger protein 21"/>
    <property type="match status" value="1"/>
</dbReference>
<dbReference type="CDD" id="cd19821">
    <property type="entry name" value="Bbox1_BBX-like"/>
    <property type="match status" value="2"/>
</dbReference>
<dbReference type="EMBL" id="JBDFQZ010000011">
    <property type="protein sequence ID" value="KAK9677815.1"/>
    <property type="molecule type" value="Genomic_DNA"/>
</dbReference>
<dbReference type="GO" id="GO:0005634">
    <property type="term" value="C:nucleus"/>
    <property type="evidence" value="ECO:0007669"/>
    <property type="project" value="UniProtKB-SubCell"/>
</dbReference>
<dbReference type="PROSITE" id="PS50119">
    <property type="entry name" value="ZF_BBOX"/>
    <property type="match status" value="2"/>
</dbReference>
<dbReference type="Proteomes" id="UP001443914">
    <property type="component" value="Unassembled WGS sequence"/>
</dbReference>
<name>A0AAW1HP56_SAPOF</name>
<reference evidence="12 13" key="1">
    <citation type="submission" date="2024-03" db="EMBL/GenBank/DDBJ databases">
        <title>WGS assembly of Saponaria officinalis var. Norfolk2.</title>
        <authorList>
            <person name="Jenkins J."/>
            <person name="Shu S."/>
            <person name="Grimwood J."/>
            <person name="Barry K."/>
            <person name="Goodstein D."/>
            <person name="Schmutz J."/>
            <person name="Leebens-Mack J."/>
            <person name="Osbourn A."/>
        </authorList>
    </citation>
    <scope>NUCLEOTIDE SEQUENCE [LARGE SCALE GENOMIC DNA]</scope>
    <source>
        <strain evidence="13">cv. Norfolk2</strain>
        <strain evidence="12">JIC</strain>
        <tissue evidence="12">Leaf</tissue>
    </source>
</reference>
<dbReference type="PANTHER" id="PTHR31832">
    <property type="entry name" value="B-BOX ZINC FINGER PROTEIN 22"/>
    <property type="match status" value="1"/>
</dbReference>
<gene>
    <name evidence="12" type="ORF">RND81_11G169400</name>
</gene>
<dbReference type="Pfam" id="PF00643">
    <property type="entry name" value="zf-B_box"/>
    <property type="match status" value="2"/>
</dbReference>
<keyword evidence="8" id="KW-0539">Nucleus</keyword>
<keyword evidence="5" id="KW-0862">Zinc</keyword>
<evidence type="ECO:0000256" key="2">
    <source>
        <dbReference type="ARBA" id="ARBA00022723"/>
    </source>
</evidence>
<dbReference type="Gene3D" id="3.30.160.60">
    <property type="entry name" value="Classic Zinc Finger"/>
    <property type="match status" value="1"/>
</dbReference>
<evidence type="ECO:0000256" key="8">
    <source>
        <dbReference type="ARBA" id="ARBA00023242"/>
    </source>
</evidence>
<evidence type="ECO:0000256" key="6">
    <source>
        <dbReference type="ARBA" id="ARBA00023015"/>
    </source>
</evidence>
<keyword evidence="13" id="KW-1185">Reference proteome</keyword>
<comment type="subcellular location">
    <subcellularLocation>
        <location evidence="1">Nucleus</location>
    </subcellularLocation>
</comment>
<keyword evidence="6" id="KW-0805">Transcription regulation</keyword>
<keyword evidence="7" id="KW-0804">Transcription</keyword>
<dbReference type="InterPro" id="IPR051979">
    <property type="entry name" value="B-box_zinc_finger"/>
</dbReference>
<evidence type="ECO:0000259" key="11">
    <source>
        <dbReference type="PROSITE" id="PS50119"/>
    </source>
</evidence>
<dbReference type="GO" id="GO:0006355">
    <property type="term" value="P:regulation of DNA-templated transcription"/>
    <property type="evidence" value="ECO:0007669"/>
    <property type="project" value="TreeGrafter"/>
</dbReference>
<dbReference type="GO" id="GO:0009640">
    <property type="term" value="P:photomorphogenesis"/>
    <property type="evidence" value="ECO:0007669"/>
    <property type="project" value="TreeGrafter"/>
</dbReference>
<evidence type="ECO:0000313" key="12">
    <source>
        <dbReference type="EMBL" id="KAK9677815.1"/>
    </source>
</evidence>